<dbReference type="Proteomes" id="UP000078546">
    <property type="component" value="Unassembled WGS sequence"/>
</dbReference>
<evidence type="ECO:0000313" key="2">
    <source>
        <dbReference type="Proteomes" id="UP000078546"/>
    </source>
</evidence>
<sequence>MKGNYFWPQADGLLYEKRNSSKVKLGTNEWDTSLSSIGCPCKCKPAICFDSSITQKGGKKNITKKEGAAK</sequence>
<protein>
    <submittedName>
        <fullName evidence="1">Uncharacterized protein</fullName>
    </submittedName>
</protein>
<reference evidence="2" key="1">
    <citation type="submission" date="2016-05" db="EMBL/GenBank/DDBJ databases">
        <authorList>
            <person name="Naeem Raeece"/>
        </authorList>
    </citation>
    <scope>NUCLEOTIDE SEQUENCE [LARGE SCALE GENOMIC DNA]</scope>
</reference>
<organism evidence="1 2">
    <name type="scientific">Plasmodium ovale curtisi</name>
    <dbReference type="NCBI Taxonomy" id="864141"/>
    <lineage>
        <taxon>Eukaryota</taxon>
        <taxon>Sar</taxon>
        <taxon>Alveolata</taxon>
        <taxon>Apicomplexa</taxon>
        <taxon>Aconoidasida</taxon>
        <taxon>Haemosporida</taxon>
        <taxon>Plasmodiidae</taxon>
        <taxon>Plasmodium</taxon>
        <taxon>Plasmodium (Plasmodium)</taxon>
    </lineage>
</organism>
<name>A0A1A8WZZ7_PLAOA</name>
<dbReference type="AlphaFoldDB" id="A0A1A8WZZ7"/>
<gene>
    <name evidence="1" type="ORF">POVCU1_038540</name>
</gene>
<proteinExistence type="predicted"/>
<dbReference type="EMBL" id="FLQV01000710">
    <property type="protein sequence ID" value="SBS97478.1"/>
    <property type="molecule type" value="Genomic_DNA"/>
</dbReference>
<evidence type="ECO:0000313" key="1">
    <source>
        <dbReference type="EMBL" id="SBS97478.1"/>
    </source>
</evidence>
<accession>A0A1A8WZZ7</accession>